<dbReference type="AlphaFoldDB" id="A0A848N0C0"/>
<dbReference type="RefSeq" id="WP_169059342.1">
    <property type="nucleotide sequence ID" value="NZ_JABCAG010000145.1"/>
</dbReference>
<protein>
    <submittedName>
        <fullName evidence="2">Uncharacterized protein</fullName>
    </submittedName>
</protein>
<dbReference type="EMBL" id="JABCAG010000145">
    <property type="protein sequence ID" value="NMP59932.1"/>
    <property type="molecule type" value="Genomic_DNA"/>
</dbReference>
<accession>A0A848N0C0</accession>
<name>A0A848N0C0_ENTMU</name>
<keyword evidence="1" id="KW-0472">Membrane</keyword>
<organism evidence="2 3">
    <name type="scientific">Enterococcus mundtii</name>
    <dbReference type="NCBI Taxonomy" id="53346"/>
    <lineage>
        <taxon>Bacteria</taxon>
        <taxon>Bacillati</taxon>
        <taxon>Bacillota</taxon>
        <taxon>Bacilli</taxon>
        <taxon>Lactobacillales</taxon>
        <taxon>Enterococcaceae</taxon>
        <taxon>Enterococcus</taxon>
    </lineage>
</organism>
<feature type="transmembrane region" description="Helical" evidence="1">
    <location>
        <begin position="47"/>
        <end position="67"/>
    </location>
</feature>
<sequence>MNKKRVLWLVAGLYICIIVSMITIFWLTNQQRKFVIDLGELNAGLRMINWMLLILTGGLAILTRKILPTDKKDEVISENDQKEVEKNEILSIYLSSGESFFHEMDSMDLGSQEIIAAWKNKNLGEKLVIEDSDGVSMYAMDQIAAITILVE</sequence>
<keyword evidence="1" id="KW-0812">Transmembrane</keyword>
<comment type="caution">
    <text evidence="2">The sequence shown here is derived from an EMBL/GenBank/DDBJ whole genome shotgun (WGS) entry which is preliminary data.</text>
</comment>
<dbReference type="Proteomes" id="UP000557857">
    <property type="component" value="Unassembled WGS sequence"/>
</dbReference>
<gene>
    <name evidence="2" type="ORF">HI921_16045</name>
</gene>
<keyword evidence="1" id="KW-1133">Transmembrane helix</keyword>
<evidence type="ECO:0000256" key="1">
    <source>
        <dbReference type="SAM" id="Phobius"/>
    </source>
</evidence>
<feature type="transmembrane region" description="Helical" evidence="1">
    <location>
        <begin position="7"/>
        <end position="27"/>
    </location>
</feature>
<evidence type="ECO:0000313" key="2">
    <source>
        <dbReference type="EMBL" id="NMP59932.1"/>
    </source>
</evidence>
<proteinExistence type="predicted"/>
<evidence type="ECO:0000313" key="3">
    <source>
        <dbReference type="Proteomes" id="UP000557857"/>
    </source>
</evidence>
<reference evidence="2 3" key="1">
    <citation type="submission" date="2020-04" db="EMBL/GenBank/DDBJ databases">
        <authorList>
            <person name="Abaymova A."/>
            <person name="Teymurazov M."/>
            <person name="Tazyna O."/>
            <person name="Chatushin Y."/>
            <person name="Svetoch E."/>
            <person name="Pereligyn V."/>
            <person name="Pohylenko V."/>
            <person name="Platonov M."/>
            <person name="Kartsev N."/>
            <person name="Skryabin Y."/>
            <person name="Sizova A."/>
            <person name="Solomentsev V."/>
            <person name="Kislichkina A."/>
            <person name="Bogun A."/>
        </authorList>
    </citation>
    <scope>NUCLEOTIDE SEQUENCE [LARGE SCALE GENOMIC DNA]</scope>
    <source>
        <strain evidence="3">SCPM-O-B-8398 (E28)</strain>
    </source>
</reference>